<gene>
    <name evidence="2" type="primary">LOC107767939</name>
</gene>
<evidence type="ECO:0000313" key="1">
    <source>
        <dbReference type="Proteomes" id="UP000790787"/>
    </source>
</evidence>
<keyword evidence="1" id="KW-1185">Reference proteome</keyword>
<dbReference type="PaxDb" id="4097-A0A1S3XS75"/>
<reference evidence="2" key="2">
    <citation type="submission" date="2025-08" db="UniProtKB">
        <authorList>
            <consortium name="RefSeq"/>
        </authorList>
    </citation>
    <scope>IDENTIFICATION</scope>
    <source>
        <tissue evidence="2">Leaf</tissue>
    </source>
</reference>
<evidence type="ECO:0000313" key="2">
    <source>
        <dbReference type="RefSeq" id="XP_016442532.1"/>
    </source>
</evidence>
<accession>A0A1S3XS75</accession>
<protein>
    <submittedName>
        <fullName evidence="2">Uncharacterized protein LOC107767939</fullName>
    </submittedName>
</protein>
<dbReference type="Proteomes" id="UP000790787">
    <property type="component" value="Chromosome 7"/>
</dbReference>
<dbReference type="KEGG" id="nta:107767939"/>
<proteinExistence type="predicted"/>
<dbReference type="AlphaFoldDB" id="A0A1S3XS75"/>
<reference evidence="1" key="1">
    <citation type="journal article" date="2014" name="Nat. Commun.">
        <title>The tobacco genome sequence and its comparison with those of tomato and potato.</title>
        <authorList>
            <person name="Sierro N."/>
            <person name="Battey J.N."/>
            <person name="Ouadi S."/>
            <person name="Bakaher N."/>
            <person name="Bovet L."/>
            <person name="Willig A."/>
            <person name="Goepfert S."/>
            <person name="Peitsch M.C."/>
            <person name="Ivanov N.V."/>
        </authorList>
    </citation>
    <scope>NUCLEOTIDE SEQUENCE [LARGE SCALE GENOMIC DNA]</scope>
</reference>
<organism evidence="1 2">
    <name type="scientific">Nicotiana tabacum</name>
    <name type="common">Common tobacco</name>
    <dbReference type="NCBI Taxonomy" id="4097"/>
    <lineage>
        <taxon>Eukaryota</taxon>
        <taxon>Viridiplantae</taxon>
        <taxon>Streptophyta</taxon>
        <taxon>Embryophyta</taxon>
        <taxon>Tracheophyta</taxon>
        <taxon>Spermatophyta</taxon>
        <taxon>Magnoliopsida</taxon>
        <taxon>eudicotyledons</taxon>
        <taxon>Gunneridae</taxon>
        <taxon>Pentapetalae</taxon>
        <taxon>asterids</taxon>
        <taxon>lamiids</taxon>
        <taxon>Solanales</taxon>
        <taxon>Solanaceae</taxon>
        <taxon>Nicotianoideae</taxon>
        <taxon>Nicotianeae</taxon>
        <taxon>Nicotiana</taxon>
    </lineage>
</organism>
<sequence>MAESATMGMELEEQLVDTEEDHRDENARTIFLAELNLIQIISYLSLSSEELDFEAVDINENGKAHQQHKVVSDLRSRKRGGIKKYKNIEPEIQRFSTKIRDCRRSRRM</sequence>
<dbReference type="OrthoDB" id="1227203at2759"/>
<dbReference type="RefSeq" id="XP_016442532.1">
    <property type="nucleotide sequence ID" value="XM_016587046.1"/>
</dbReference>
<name>A0A1S3XS75_TOBAC</name>
<dbReference type="GeneID" id="107767939"/>
<dbReference type="RefSeq" id="XP_016442532.1">
    <property type="nucleotide sequence ID" value="XM_016587046.2"/>
</dbReference>